<reference evidence="2" key="1">
    <citation type="submission" date="2020-07" db="EMBL/GenBank/DDBJ databases">
        <authorList>
            <person name="Tarantini F.S."/>
            <person name="Hong K.W."/>
            <person name="Chan K.G."/>
        </authorList>
    </citation>
    <scope>NUCLEOTIDE SEQUENCE</scope>
    <source>
        <strain evidence="2">32-07</strain>
    </source>
</reference>
<evidence type="ECO:0000313" key="2">
    <source>
        <dbReference type="EMBL" id="QXJ27042.1"/>
    </source>
</evidence>
<gene>
    <name evidence="2" type="ORF">AGRA3207_002421</name>
</gene>
<dbReference type="EMBL" id="CP059572">
    <property type="protein sequence ID" value="QXJ27042.1"/>
    <property type="molecule type" value="Genomic_DNA"/>
</dbReference>
<dbReference type="Proteomes" id="UP001049518">
    <property type="component" value="Chromosome"/>
</dbReference>
<dbReference type="RefSeq" id="WP_231334713.1">
    <property type="nucleotide sequence ID" value="NZ_CP059572.1"/>
</dbReference>
<feature type="compositionally biased region" description="Pro residues" evidence="1">
    <location>
        <begin position="1"/>
        <end position="10"/>
    </location>
</feature>
<accession>A0ABX8RB93</accession>
<feature type="compositionally biased region" description="Low complexity" evidence="1">
    <location>
        <begin position="91"/>
        <end position="103"/>
    </location>
</feature>
<keyword evidence="3" id="KW-1185">Reference proteome</keyword>
<evidence type="ECO:0000256" key="1">
    <source>
        <dbReference type="SAM" id="MobiDB-lite"/>
    </source>
</evidence>
<feature type="region of interest" description="Disordered" evidence="1">
    <location>
        <begin position="1"/>
        <end position="23"/>
    </location>
</feature>
<name>A0ABX8RB93_9ACTN</name>
<feature type="region of interest" description="Disordered" evidence="1">
    <location>
        <begin position="84"/>
        <end position="145"/>
    </location>
</feature>
<organism evidence="2 3">
    <name type="scientific">Actinomadura graeca</name>
    <dbReference type="NCBI Taxonomy" id="2750812"/>
    <lineage>
        <taxon>Bacteria</taxon>
        <taxon>Bacillati</taxon>
        <taxon>Actinomycetota</taxon>
        <taxon>Actinomycetes</taxon>
        <taxon>Streptosporangiales</taxon>
        <taxon>Thermomonosporaceae</taxon>
        <taxon>Actinomadura</taxon>
    </lineage>
</organism>
<evidence type="ECO:0000313" key="3">
    <source>
        <dbReference type="Proteomes" id="UP001049518"/>
    </source>
</evidence>
<protein>
    <submittedName>
        <fullName evidence="2">Uncharacterized protein</fullName>
    </submittedName>
</protein>
<proteinExistence type="predicted"/>
<sequence length="145" mass="14647">MSAPIPPDAPFTPLALTSGHQAPTRFPGRVRHWRGEATGRYWALVPWPWNDVGYRLVEGVTLDDLAEQVEQLLESIAARGGGVPGAGGGAAAAAPPLPTGHGARAVAACSPGPSRGARPGHHPQAPVPAPRGAAPVTAGGTGARL</sequence>